<evidence type="ECO:0000313" key="2">
    <source>
        <dbReference type="EMBL" id="SVD24326.1"/>
    </source>
</evidence>
<dbReference type="InterPro" id="IPR011050">
    <property type="entry name" value="Pectin_lyase_fold/virulence"/>
</dbReference>
<dbReference type="InterPro" id="IPR025965">
    <property type="entry name" value="FlgD/Vpr_Ig-like"/>
</dbReference>
<dbReference type="NCBIfam" id="TIGR04183">
    <property type="entry name" value="Por_Secre_tail"/>
    <property type="match status" value="1"/>
</dbReference>
<dbReference type="SUPFAM" id="SSF51126">
    <property type="entry name" value="Pectin lyase-like"/>
    <property type="match status" value="1"/>
</dbReference>
<feature type="non-terminal residue" evidence="2">
    <location>
        <position position="1"/>
    </location>
</feature>
<dbReference type="InterPro" id="IPR026444">
    <property type="entry name" value="Secre_tail"/>
</dbReference>
<evidence type="ECO:0000259" key="1">
    <source>
        <dbReference type="Pfam" id="PF13860"/>
    </source>
</evidence>
<protein>
    <recommendedName>
        <fullName evidence="1">FlgD/Vpr Ig-like domain-containing protein</fullName>
    </recommendedName>
</protein>
<feature type="domain" description="FlgD/Vpr Ig-like" evidence="1">
    <location>
        <begin position="174"/>
        <end position="235"/>
    </location>
</feature>
<name>A0A382TQG3_9ZZZZ</name>
<dbReference type="EMBL" id="UINC01138410">
    <property type="protein sequence ID" value="SVD24326.1"/>
    <property type="molecule type" value="Genomic_DNA"/>
</dbReference>
<proteinExistence type="predicted"/>
<dbReference type="Gene3D" id="2.60.40.4070">
    <property type="match status" value="1"/>
</dbReference>
<dbReference type="AlphaFoldDB" id="A0A382TQG3"/>
<gene>
    <name evidence="2" type="ORF">METZ01_LOCUS377180</name>
</gene>
<organism evidence="2">
    <name type="scientific">marine metagenome</name>
    <dbReference type="NCBI Taxonomy" id="408172"/>
    <lineage>
        <taxon>unclassified sequences</taxon>
        <taxon>metagenomes</taxon>
        <taxon>ecological metagenomes</taxon>
    </lineage>
</organism>
<reference evidence="2" key="1">
    <citation type="submission" date="2018-05" db="EMBL/GenBank/DDBJ databases">
        <authorList>
            <person name="Lanie J.A."/>
            <person name="Ng W.-L."/>
            <person name="Kazmierczak K.M."/>
            <person name="Andrzejewski T.M."/>
            <person name="Davidsen T.M."/>
            <person name="Wayne K.J."/>
            <person name="Tettelin H."/>
            <person name="Glass J.I."/>
            <person name="Rusch D."/>
            <person name="Podicherti R."/>
            <person name="Tsui H.-C.T."/>
            <person name="Winkler M.E."/>
        </authorList>
    </citation>
    <scope>NUCLEOTIDE SEQUENCE</scope>
</reference>
<accession>A0A382TQG3</accession>
<sequence>ASIVVHATFNRLTLVNNSALSGGAIFCWSAILNLYHSTLAQNEASNIEWSGGGLASHYVSRPNIISSLFYNNIPNSIHNGYPQTPVLVAYSLVQEQWAGSGNLTNVDPLFCDPDSGDYSLAENSPCVGTGEDGANMGAFDIGCDAIILNISDELVPITYTLHQNYPNPFNPVTTLRYDLPENAMINITIYDMLGREVKTLINQTQDAGYKLVIWDATNDYGKPVSAGIYLYQIQAGEYISTKKMVLLK</sequence>
<dbReference type="Pfam" id="PF13860">
    <property type="entry name" value="FlgD_ig"/>
    <property type="match status" value="1"/>
</dbReference>